<dbReference type="InterPro" id="IPR004620">
    <property type="entry name" value="MTHF_reductase_bac"/>
</dbReference>
<dbReference type="GO" id="GO:0004489">
    <property type="term" value="F:methylenetetrahydrofolate reductase [NAD(P)H] activity"/>
    <property type="evidence" value="ECO:0007669"/>
    <property type="project" value="UniProtKB-EC"/>
</dbReference>
<evidence type="ECO:0000256" key="3">
    <source>
        <dbReference type="ARBA" id="ARBA00006743"/>
    </source>
</evidence>
<dbReference type="EMBL" id="JBEHZE010000001">
    <property type="protein sequence ID" value="MEX6633177.1"/>
    <property type="molecule type" value="Genomic_DNA"/>
</dbReference>
<evidence type="ECO:0000256" key="10">
    <source>
        <dbReference type="ARBA" id="ARBA00034478"/>
    </source>
</evidence>
<dbReference type="Proteomes" id="UP001560685">
    <property type="component" value="Unassembled WGS sequence"/>
</dbReference>
<comment type="cofactor">
    <cofactor evidence="1 12">
        <name>FAD</name>
        <dbReference type="ChEBI" id="CHEBI:57692"/>
    </cofactor>
</comment>
<proteinExistence type="inferred from homology"/>
<dbReference type="SUPFAM" id="SSF51730">
    <property type="entry name" value="FAD-linked oxidoreductase"/>
    <property type="match status" value="1"/>
</dbReference>
<evidence type="ECO:0000256" key="8">
    <source>
        <dbReference type="ARBA" id="ARBA00023027"/>
    </source>
</evidence>
<keyword evidence="7 12" id="KW-0560">Oxidoreductase</keyword>
<protein>
    <recommendedName>
        <fullName evidence="12">Methylenetetrahydrofolate reductase</fullName>
        <ecNumber evidence="12">1.5.1.54</ecNumber>
    </recommendedName>
</protein>
<accession>A0ABV3Z4P1</accession>
<name>A0ABV3Z4P1_9PROT</name>
<evidence type="ECO:0000256" key="6">
    <source>
        <dbReference type="ARBA" id="ARBA00022827"/>
    </source>
</evidence>
<dbReference type="RefSeq" id="WP_369313124.1">
    <property type="nucleotide sequence ID" value="NZ_JBEHZE010000001.1"/>
</dbReference>
<keyword evidence="14" id="KW-1185">Reference proteome</keyword>
<comment type="similarity">
    <text evidence="3 12">Belongs to the methylenetetrahydrofolate reductase family.</text>
</comment>
<evidence type="ECO:0000256" key="9">
    <source>
        <dbReference type="ARBA" id="ARBA00023167"/>
    </source>
</evidence>
<dbReference type="CDD" id="cd00537">
    <property type="entry name" value="MTHFR"/>
    <property type="match status" value="1"/>
</dbReference>
<evidence type="ECO:0000256" key="11">
    <source>
        <dbReference type="ARBA" id="ARBA00048628"/>
    </source>
</evidence>
<dbReference type="Gene3D" id="3.20.20.220">
    <property type="match status" value="1"/>
</dbReference>
<evidence type="ECO:0000256" key="12">
    <source>
        <dbReference type="RuleBase" id="RU003862"/>
    </source>
</evidence>
<dbReference type="NCBIfam" id="TIGR00676">
    <property type="entry name" value="fadh2"/>
    <property type="match status" value="1"/>
</dbReference>
<dbReference type="InterPro" id="IPR003171">
    <property type="entry name" value="Mehydrof_redctse-like"/>
</dbReference>
<comment type="pathway">
    <text evidence="10">Amino-acid biosynthesis; L-methionine biosynthesis via de novo pathway.</text>
</comment>
<keyword evidence="8" id="KW-0520">NAD</keyword>
<dbReference type="InterPro" id="IPR029041">
    <property type="entry name" value="FAD-linked_oxidoreductase-like"/>
</dbReference>
<evidence type="ECO:0000256" key="2">
    <source>
        <dbReference type="ARBA" id="ARBA00004777"/>
    </source>
</evidence>
<evidence type="ECO:0000256" key="5">
    <source>
        <dbReference type="ARBA" id="ARBA00022630"/>
    </source>
</evidence>
<dbReference type="Pfam" id="PF02219">
    <property type="entry name" value="MTHFR"/>
    <property type="match status" value="1"/>
</dbReference>
<evidence type="ECO:0000313" key="13">
    <source>
        <dbReference type="EMBL" id="MEX6633177.1"/>
    </source>
</evidence>
<organism evidence="13 14">
    <name type="scientific">Hyphococcus lacteus</name>
    <dbReference type="NCBI Taxonomy" id="3143536"/>
    <lineage>
        <taxon>Bacteria</taxon>
        <taxon>Pseudomonadati</taxon>
        <taxon>Pseudomonadota</taxon>
        <taxon>Alphaproteobacteria</taxon>
        <taxon>Parvularculales</taxon>
        <taxon>Parvularculaceae</taxon>
        <taxon>Hyphococcus</taxon>
    </lineage>
</organism>
<evidence type="ECO:0000256" key="7">
    <source>
        <dbReference type="ARBA" id="ARBA00023002"/>
    </source>
</evidence>
<sequence length="287" mass="31624">MGDLSISFEMFPPKNPEMEMRLWDSVERLSALDPAFISVTYGAGGSTRERTHDVVERIAKAGQVRSAGHITCVGASQSEVDNVLQHYWNSGVRSIVALRGDPLEGVGAAYTPHENGYAYASDLIEGARKIGPFDISVGCYPECHPEAKDLKHELETLKRKFDAGADRAITQFFFEPETFLRFVDAARDAGVEKPIVPGIMLQSNFTGLARMAKMCGTAIPQRIAELYDGLEKDPQTRELVTAHLVAELCNKLRDEGVSNFHFYTMNRANLALSTCRLLGVNPNKEAA</sequence>
<comment type="caution">
    <text evidence="13">The sequence shown here is derived from an EMBL/GenBank/DDBJ whole genome shotgun (WGS) entry which is preliminary data.</text>
</comment>
<keyword evidence="9" id="KW-0486">Methionine biosynthesis</keyword>
<comment type="catalytic activity">
    <reaction evidence="11">
        <text>(6S)-5-methyl-5,6,7,8-tetrahydrofolate + NAD(+) = (6R)-5,10-methylene-5,6,7,8-tetrahydrofolate + NADH + H(+)</text>
        <dbReference type="Rhea" id="RHEA:19821"/>
        <dbReference type="ChEBI" id="CHEBI:15378"/>
        <dbReference type="ChEBI" id="CHEBI:15636"/>
        <dbReference type="ChEBI" id="CHEBI:18608"/>
        <dbReference type="ChEBI" id="CHEBI:57540"/>
        <dbReference type="ChEBI" id="CHEBI:57945"/>
        <dbReference type="EC" id="1.5.1.54"/>
    </reaction>
    <physiologicalReaction direction="right-to-left" evidence="11">
        <dbReference type="Rhea" id="RHEA:19823"/>
    </physiologicalReaction>
</comment>
<dbReference type="PANTHER" id="PTHR45754">
    <property type="entry name" value="METHYLENETETRAHYDROFOLATE REDUCTASE"/>
    <property type="match status" value="1"/>
</dbReference>
<keyword evidence="6 12" id="KW-0274">FAD</keyword>
<keyword evidence="5 12" id="KW-0285">Flavoprotein</keyword>
<dbReference type="PANTHER" id="PTHR45754:SF3">
    <property type="entry name" value="METHYLENETETRAHYDROFOLATE REDUCTASE (NADPH)"/>
    <property type="match status" value="1"/>
</dbReference>
<dbReference type="EC" id="1.5.1.54" evidence="12"/>
<comment type="pathway">
    <text evidence="2 12">One-carbon metabolism; tetrahydrofolate interconversion.</text>
</comment>
<gene>
    <name evidence="13" type="primary">metF</name>
    <name evidence="13" type="ORF">ABFZ84_06395</name>
</gene>
<evidence type="ECO:0000256" key="4">
    <source>
        <dbReference type="ARBA" id="ARBA00022605"/>
    </source>
</evidence>
<evidence type="ECO:0000256" key="1">
    <source>
        <dbReference type="ARBA" id="ARBA00001974"/>
    </source>
</evidence>
<reference evidence="13 14" key="1">
    <citation type="submission" date="2024-05" db="EMBL/GenBank/DDBJ databases">
        <title>Three bacterial strains, DH-69, EH-24, and ECK-19 isolated from coastal sediments.</title>
        <authorList>
            <person name="Ye Y.-Q."/>
            <person name="Du Z.-J."/>
        </authorList>
    </citation>
    <scope>NUCLEOTIDE SEQUENCE [LARGE SCALE GENOMIC DNA]</scope>
    <source>
        <strain evidence="13 14">ECK-19</strain>
    </source>
</reference>
<evidence type="ECO:0000313" key="14">
    <source>
        <dbReference type="Proteomes" id="UP001560685"/>
    </source>
</evidence>
<keyword evidence="4" id="KW-0028">Amino-acid biosynthesis</keyword>